<dbReference type="PANTHER" id="PTHR31689:SF0">
    <property type="entry name" value="DIAMINOPIMELATE EPIMERASE"/>
    <property type="match status" value="1"/>
</dbReference>
<keyword evidence="7 9" id="KW-0413">Isomerase</keyword>
<dbReference type="HAMAP" id="MF_00197">
    <property type="entry name" value="DAP_epimerase"/>
    <property type="match status" value="1"/>
</dbReference>
<feature type="binding site" evidence="9">
    <location>
        <position position="63"/>
    </location>
    <ligand>
        <name>substrate</name>
    </ligand>
</feature>
<evidence type="ECO:0000256" key="3">
    <source>
        <dbReference type="ARBA" id="ARBA00013080"/>
    </source>
</evidence>
<dbReference type="GO" id="GO:0009089">
    <property type="term" value="P:lysine biosynthetic process via diaminopimelate"/>
    <property type="evidence" value="ECO:0007669"/>
    <property type="project" value="UniProtKB-UniRule"/>
</dbReference>
<keyword evidence="5 9" id="KW-0028">Amino-acid biosynthesis</keyword>
<sequence length="275" mass="30455">MGFSSLLTTCRYLLYSGAGNSFVLGESRPSLEDVLFLCQKEMVDGFLCVEPSDIADAKLTIFNSDGSVASMCGNGVRCAMAHVAQCFGLEDVSIETDRGVYRGKFFSMSRVLVNMTLPDWKKARRKLTHVLPGMPEDVFFIDTGVPHVVVFVPDPNKIPIHEWGAFIRYHGDFSPEGVNVDFVQRKKDDLLLVYTYERGCERETLSCGTGMLASALVAADIFSLGQDFSLSVCSRSGNIVKIFSENEQVFLEGPVCLLNRSENIGWLTPRSKCSR</sequence>
<keyword evidence="13" id="KW-1185">Reference proteome</keyword>
<dbReference type="EC" id="5.1.1.7" evidence="3 9"/>
<comment type="catalytic activity">
    <reaction evidence="8 9">
        <text>(2S,6S)-2,6-diaminopimelate = meso-2,6-diaminopimelate</text>
        <dbReference type="Rhea" id="RHEA:15393"/>
        <dbReference type="ChEBI" id="CHEBI:57609"/>
        <dbReference type="ChEBI" id="CHEBI:57791"/>
        <dbReference type="EC" id="5.1.1.7"/>
    </reaction>
</comment>
<evidence type="ECO:0000313" key="11">
    <source>
        <dbReference type="EMBL" id="QHP83640.1"/>
    </source>
</evidence>
<dbReference type="AlphaFoldDB" id="A0AAQ0ELD6"/>
<comment type="subcellular location">
    <subcellularLocation>
        <location evidence="9">Cytoplasm</location>
    </subcellularLocation>
</comment>
<comment type="function">
    <text evidence="9">Catalyzes the stereoinversion of LL-2,6-diaminopimelate (L,L-DAP) to meso-diaminopimelate (meso-DAP), a precursor of L-lysine and an essential component of the bacterial peptidoglycan.</text>
</comment>
<gene>
    <name evidence="9 11" type="primary">dapF</name>
    <name evidence="11" type="ORF">Chls_765</name>
    <name evidence="12" type="ORF">INQ84_00115</name>
</gene>
<dbReference type="Proteomes" id="UP000825134">
    <property type="component" value="Chromosome"/>
</dbReference>
<evidence type="ECO:0000256" key="6">
    <source>
        <dbReference type="ARBA" id="ARBA00023154"/>
    </source>
</evidence>
<evidence type="ECO:0000256" key="1">
    <source>
        <dbReference type="ARBA" id="ARBA00005196"/>
    </source>
</evidence>
<feature type="site" description="Could be important to modulate the pK values of the two catalytic cysteine residues" evidence="9">
    <location>
        <position position="147"/>
    </location>
</feature>
<dbReference type="EMBL" id="CP063185">
    <property type="protein sequence ID" value="QYC74417.1"/>
    <property type="molecule type" value="Genomic_DNA"/>
</dbReference>
<comment type="similarity">
    <text evidence="2 9">Belongs to the diaminopimelate epimerase family.</text>
</comment>
<dbReference type="Pfam" id="PF01678">
    <property type="entry name" value="DAP_epimerase"/>
    <property type="match status" value="2"/>
</dbReference>
<dbReference type="GO" id="GO:0008837">
    <property type="term" value="F:diaminopimelate epimerase activity"/>
    <property type="evidence" value="ECO:0007669"/>
    <property type="project" value="UniProtKB-UniRule"/>
</dbReference>
<dbReference type="NCBIfam" id="TIGR00652">
    <property type="entry name" value="DapF"/>
    <property type="match status" value="1"/>
</dbReference>
<feature type="binding site" evidence="9">
    <location>
        <begin position="197"/>
        <end position="198"/>
    </location>
    <ligand>
        <name>substrate</name>
    </ligand>
</feature>
<evidence type="ECO:0000256" key="9">
    <source>
        <dbReference type="HAMAP-Rule" id="MF_00197"/>
    </source>
</evidence>
<name>A0AAQ0ELD6_9CHLA</name>
<evidence type="ECO:0000256" key="5">
    <source>
        <dbReference type="ARBA" id="ARBA00022605"/>
    </source>
</evidence>
<evidence type="ECO:0000313" key="12">
    <source>
        <dbReference type="EMBL" id="QYC74417.1"/>
    </source>
</evidence>
<evidence type="ECO:0000256" key="4">
    <source>
        <dbReference type="ARBA" id="ARBA00022490"/>
    </source>
</evidence>
<evidence type="ECO:0000256" key="10">
    <source>
        <dbReference type="PROSITE-ProRule" id="PRU10125"/>
    </source>
</evidence>
<dbReference type="RefSeq" id="WP_080122353.1">
    <property type="nucleotide sequence ID" value="NZ_CP035278.1"/>
</dbReference>
<organism evidence="12 14">
    <name type="scientific">Chlamydia suis</name>
    <dbReference type="NCBI Taxonomy" id="83559"/>
    <lineage>
        <taxon>Bacteria</taxon>
        <taxon>Pseudomonadati</taxon>
        <taxon>Chlamydiota</taxon>
        <taxon>Chlamydiia</taxon>
        <taxon>Chlamydiales</taxon>
        <taxon>Chlamydiaceae</taxon>
        <taxon>Chlamydia/Chlamydophila group</taxon>
        <taxon>Chlamydia</taxon>
    </lineage>
</organism>
<feature type="active site" description="Proton donor" evidence="9">
    <location>
        <position position="72"/>
    </location>
</feature>
<dbReference type="EMBL" id="CP035278">
    <property type="protein sequence ID" value="QHP83640.1"/>
    <property type="molecule type" value="Genomic_DNA"/>
</dbReference>
<feature type="site" description="Could be important to modulate the pK values of the two catalytic cysteine residues" evidence="9">
    <location>
        <position position="197"/>
    </location>
</feature>
<dbReference type="Proteomes" id="UP000512184">
    <property type="component" value="Chromosome"/>
</dbReference>
<comment type="pathway">
    <text evidence="1 9">Amino-acid biosynthesis; L-lysine biosynthesis via DAP pathway; DL-2,6-diaminopimelate from LL-2,6-diaminopimelate: step 1/1.</text>
</comment>
<dbReference type="NCBIfam" id="NF038284">
    <property type="entry name" value="bifunc_DapF"/>
    <property type="match status" value="1"/>
</dbReference>
<feature type="binding site" evidence="9">
    <location>
        <position position="20"/>
    </location>
    <ligand>
        <name>substrate</name>
    </ligand>
</feature>
<dbReference type="Gene3D" id="3.10.310.10">
    <property type="entry name" value="Diaminopimelate Epimerase, Chain A, domain 1"/>
    <property type="match status" value="2"/>
</dbReference>
<proteinExistence type="inferred from homology"/>
<dbReference type="PANTHER" id="PTHR31689">
    <property type="entry name" value="DIAMINOPIMELATE EPIMERASE, CHLOROPLASTIC"/>
    <property type="match status" value="1"/>
</dbReference>
<evidence type="ECO:0000313" key="13">
    <source>
        <dbReference type="Proteomes" id="UP000512184"/>
    </source>
</evidence>
<dbReference type="SUPFAM" id="SSF54506">
    <property type="entry name" value="Diaminopimelate epimerase-like"/>
    <property type="match status" value="2"/>
</dbReference>
<evidence type="ECO:0000256" key="7">
    <source>
        <dbReference type="ARBA" id="ARBA00023235"/>
    </source>
</evidence>
<feature type="binding site" evidence="9">
    <location>
        <position position="179"/>
    </location>
    <ligand>
        <name>substrate</name>
    </ligand>
</feature>
<protein>
    <recommendedName>
        <fullName evidence="3 9">Diaminopimelate epimerase</fullName>
        <shortName evidence="9">DAP epimerase</shortName>
        <ecNumber evidence="3 9">5.1.1.7</ecNumber>
    </recommendedName>
    <alternativeName>
        <fullName evidence="9">PLP-independent amino acid racemase</fullName>
    </alternativeName>
</protein>
<dbReference type="PROSITE" id="PS01326">
    <property type="entry name" value="DAP_EPIMERASE"/>
    <property type="match status" value="1"/>
</dbReference>
<comment type="caution">
    <text evidence="9">Lacks conserved residue(s) required for the propagation of feature annotation.</text>
</comment>
<evidence type="ECO:0000256" key="2">
    <source>
        <dbReference type="ARBA" id="ARBA00010219"/>
    </source>
</evidence>
<feature type="binding site" evidence="9">
    <location>
        <begin position="73"/>
        <end position="74"/>
    </location>
    <ligand>
        <name>substrate</name>
    </ligand>
</feature>
<evidence type="ECO:0000256" key="8">
    <source>
        <dbReference type="ARBA" id="ARBA00051712"/>
    </source>
</evidence>
<reference evidence="11 13" key="1">
    <citation type="submission" date="2019-01" db="EMBL/GenBank/DDBJ databases">
        <title>Whole genome sequencing and annotation enables comparative genome analysis that reveals unique features of the Chlamydia suis R19 Genome.</title>
        <authorList>
            <person name="Dimond Z.E."/>
        </authorList>
    </citation>
    <scope>NUCLEOTIDE SEQUENCE [LARGE SCALE GENOMIC DNA]</scope>
    <source>
        <strain evidence="11 13">R19</strain>
    </source>
</reference>
<dbReference type="InterPro" id="IPR053407">
    <property type="entry name" value="DAP_Epimerase"/>
</dbReference>
<feature type="active site" description="Proton acceptor" evidence="9">
    <location>
        <position position="207"/>
    </location>
</feature>
<accession>A0AAQ0ELD6</accession>
<dbReference type="InterPro" id="IPR018510">
    <property type="entry name" value="DAP_epimerase_AS"/>
</dbReference>
<dbReference type="GO" id="GO:0005829">
    <property type="term" value="C:cytosol"/>
    <property type="evidence" value="ECO:0007669"/>
    <property type="project" value="TreeGrafter"/>
</dbReference>
<dbReference type="InterPro" id="IPR001653">
    <property type="entry name" value="DAP_epimerase_DapF"/>
</dbReference>
<feature type="active site" evidence="10">
    <location>
        <position position="72"/>
    </location>
</feature>
<feature type="binding site" evidence="9">
    <location>
        <begin position="208"/>
        <end position="209"/>
    </location>
    <ligand>
        <name>substrate</name>
    </ligand>
</feature>
<evidence type="ECO:0000313" key="14">
    <source>
        <dbReference type="Proteomes" id="UP000825134"/>
    </source>
</evidence>
<keyword evidence="6 9" id="KW-0457">Lysine biosynthesis</keyword>
<keyword evidence="4 9" id="KW-0963">Cytoplasm</keyword>
<reference evidence="12" key="2">
    <citation type="journal article" date="2021" name="Front. Microbiol.">
        <title>Generation of Tetracycline and Rifamycin Resistant Chlamydia Suis Recombinants.</title>
        <authorList>
            <person name="Marti H."/>
            <person name="Bommana S."/>
            <person name="Read T.D."/>
            <person name="Pesch T."/>
            <person name="Prahauser B."/>
            <person name="Dean D."/>
            <person name="Borel N."/>
        </authorList>
    </citation>
    <scope>NUCLEOTIDE SEQUENCE</scope>
    <source>
        <strain evidence="12">208.1</strain>
    </source>
</reference>
<comment type="subunit">
    <text evidence="9">Homodimer.</text>
</comment>